<feature type="transmembrane region" description="Helical" evidence="9">
    <location>
        <begin position="165"/>
        <end position="197"/>
    </location>
</feature>
<feature type="transmembrane region" description="Helical" evidence="9">
    <location>
        <begin position="74"/>
        <end position="100"/>
    </location>
</feature>
<evidence type="ECO:0000256" key="9">
    <source>
        <dbReference type="SAM" id="Phobius"/>
    </source>
</evidence>
<keyword evidence="7 9" id="KW-1133">Transmembrane helix</keyword>
<protein>
    <submittedName>
        <fullName evidence="10">Na+-transporting NADH:ubiquinone oxidoreductase subunit B</fullName>
    </submittedName>
</protein>
<dbReference type="Pfam" id="PF03116">
    <property type="entry name" value="NQR2_RnfD_RnfE"/>
    <property type="match status" value="2"/>
</dbReference>
<evidence type="ECO:0000256" key="1">
    <source>
        <dbReference type="ARBA" id="ARBA00022448"/>
    </source>
</evidence>
<evidence type="ECO:0000256" key="6">
    <source>
        <dbReference type="ARBA" id="ARBA00022967"/>
    </source>
</evidence>
<dbReference type="RefSeq" id="WP_093424452.1">
    <property type="nucleotide sequence ID" value="NZ_FOXA01000017.1"/>
</dbReference>
<keyword evidence="1" id="KW-0813">Transport</keyword>
<feature type="transmembrane region" description="Helical" evidence="9">
    <location>
        <begin position="232"/>
        <end position="256"/>
    </location>
</feature>
<reference evidence="10 11" key="1">
    <citation type="submission" date="2016-10" db="EMBL/GenBank/DDBJ databases">
        <authorList>
            <person name="de Groot N.N."/>
        </authorList>
    </citation>
    <scope>NUCLEOTIDE SEQUENCE [LARGE SCALE GENOMIC DNA]</scope>
    <source>
        <strain evidence="10 11">DSM 19547</strain>
    </source>
</reference>
<feature type="transmembrane region" description="Helical" evidence="9">
    <location>
        <begin position="209"/>
        <end position="226"/>
    </location>
</feature>
<evidence type="ECO:0000256" key="2">
    <source>
        <dbReference type="ARBA" id="ARBA00022553"/>
    </source>
</evidence>
<keyword evidence="2" id="KW-0597">Phosphoprotein</keyword>
<dbReference type="STRING" id="441119.SAMN04488047_11735"/>
<dbReference type="GO" id="GO:0055085">
    <property type="term" value="P:transmembrane transport"/>
    <property type="evidence" value="ECO:0007669"/>
    <property type="project" value="InterPro"/>
</dbReference>
<keyword evidence="6" id="KW-1278">Translocase</keyword>
<dbReference type="AlphaFoldDB" id="A0A1I5U3H4"/>
<evidence type="ECO:0000256" key="5">
    <source>
        <dbReference type="ARBA" id="ARBA00022692"/>
    </source>
</evidence>
<dbReference type="GO" id="GO:0005886">
    <property type="term" value="C:plasma membrane"/>
    <property type="evidence" value="ECO:0007669"/>
    <property type="project" value="TreeGrafter"/>
</dbReference>
<keyword evidence="4" id="KW-0288">FMN</keyword>
<feature type="transmembrane region" description="Helical" evidence="9">
    <location>
        <begin position="138"/>
        <end position="159"/>
    </location>
</feature>
<dbReference type="Proteomes" id="UP000199356">
    <property type="component" value="Unassembled WGS sequence"/>
</dbReference>
<dbReference type="PANTHER" id="PTHR30578">
    <property type="entry name" value="ELECTRON TRANSPORT COMPLEX PROTEIN RNFD"/>
    <property type="match status" value="1"/>
</dbReference>
<gene>
    <name evidence="10" type="ORF">SAMN04488047_11735</name>
</gene>
<dbReference type="InterPro" id="IPR004338">
    <property type="entry name" value="NqrB/RnfD"/>
</dbReference>
<evidence type="ECO:0000313" key="10">
    <source>
        <dbReference type="EMBL" id="SFP89842.1"/>
    </source>
</evidence>
<organism evidence="10 11">
    <name type="scientific">Tranquillimonas alkanivorans</name>
    <dbReference type="NCBI Taxonomy" id="441119"/>
    <lineage>
        <taxon>Bacteria</taxon>
        <taxon>Pseudomonadati</taxon>
        <taxon>Pseudomonadota</taxon>
        <taxon>Alphaproteobacteria</taxon>
        <taxon>Rhodobacterales</taxon>
        <taxon>Roseobacteraceae</taxon>
        <taxon>Tranquillimonas</taxon>
    </lineage>
</organism>
<evidence type="ECO:0000256" key="8">
    <source>
        <dbReference type="ARBA" id="ARBA00023136"/>
    </source>
</evidence>
<keyword evidence="5 9" id="KW-0812">Transmembrane</keyword>
<feature type="transmembrane region" description="Helical" evidence="9">
    <location>
        <begin position="106"/>
        <end position="126"/>
    </location>
</feature>
<evidence type="ECO:0000256" key="4">
    <source>
        <dbReference type="ARBA" id="ARBA00022643"/>
    </source>
</evidence>
<name>A0A1I5U3H4_9RHOB</name>
<keyword evidence="10" id="KW-0830">Ubiquinone</keyword>
<evidence type="ECO:0000313" key="11">
    <source>
        <dbReference type="Proteomes" id="UP000199356"/>
    </source>
</evidence>
<keyword evidence="8 9" id="KW-0472">Membrane</keyword>
<sequence length="265" mass="27044">MSRLSRFRAVGWPAHTHPSSLWLIAATPPAAVALAQGGGPAAVTLLTALVTALAWEQIFATLRHRPPSAHGAVTALVVAVLTPLNVAAWELGLAVSLGVVLAELVFGGRGFGFVSTPAACLAFLGFSFPHVQLADPGAWVAVASLPGAALLLVAGLVSWRVLSAAAAGFAVTALLTTGVLPPGVFVPLTFGAVFLLADPVGASATNPGRWLYGLLAGFLVALFGGFDGETAPIAVVLATLLANTFAPLIDQIVIAVEVGRRRRRV</sequence>
<evidence type="ECO:0000256" key="3">
    <source>
        <dbReference type="ARBA" id="ARBA00022630"/>
    </source>
</evidence>
<proteinExistence type="predicted"/>
<dbReference type="EMBL" id="FOXA01000017">
    <property type="protein sequence ID" value="SFP89842.1"/>
    <property type="molecule type" value="Genomic_DNA"/>
</dbReference>
<dbReference type="OrthoDB" id="9776359at2"/>
<dbReference type="PANTHER" id="PTHR30578:SF1">
    <property type="entry name" value="NA(+)-TRANSLOCATING NADH-QUINONE REDUCTASE SUBUNIT B"/>
    <property type="match status" value="1"/>
</dbReference>
<keyword evidence="11" id="KW-1185">Reference proteome</keyword>
<evidence type="ECO:0000256" key="7">
    <source>
        <dbReference type="ARBA" id="ARBA00022989"/>
    </source>
</evidence>
<keyword evidence="3" id="KW-0285">Flavoprotein</keyword>
<accession>A0A1I5U3H4</accession>